<evidence type="ECO:0000313" key="11">
    <source>
        <dbReference type="Ensembl" id="ENSLLEP00000046505.1"/>
    </source>
</evidence>
<comment type="subcellular location">
    <subcellularLocation>
        <location evidence="1">Nucleus</location>
    </subcellularLocation>
</comment>
<evidence type="ECO:0000256" key="6">
    <source>
        <dbReference type="PROSITE-ProRule" id="PRU00176"/>
    </source>
</evidence>
<dbReference type="InterPro" id="IPR012677">
    <property type="entry name" value="Nucleotide-bd_a/b_plait_sf"/>
</dbReference>
<dbReference type="GO" id="GO:0005634">
    <property type="term" value="C:nucleus"/>
    <property type="evidence" value="ECO:0007669"/>
    <property type="project" value="UniProtKB-SubCell"/>
</dbReference>
<keyword evidence="8" id="KW-0812">Transmembrane</keyword>
<dbReference type="PANTHER" id="PTHR15592">
    <property type="entry name" value="MATRIN 3/NUCLEAR PROTEIN 220-RELATED"/>
    <property type="match status" value="1"/>
</dbReference>
<feature type="compositionally biased region" description="Polar residues" evidence="7">
    <location>
        <begin position="246"/>
        <end position="255"/>
    </location>
</feature>
<dbReference type="SMART" id="SM00451">
    <property type="entry name" value="ZnF_U1"/>
    <property type="match status" value="1"/>
</dbReference>
<accession>A0A8C5R499</accession>
<dbReference type="InterPro" id="IPR034790">
    <property type="entry name" value="RBM20_RRM"/>
</dbReference>
<organism evidence="11 12">
    <name type="scientific">Leptobrachium leishanense</name>
    <name type="common">Leishan spiny toad</name>
    <dbReference type="NCBI Taxonomy" id="445787"/>
    <lineage>
        <taxon>Eukaryota</taxon>
        <taxon>Metazoa</taxon>
        <taxon>Chordata</taxon>
        <taxon>Craniata</taxon>
        <taxon>Vertebrata</taxon>
        <taxon>Euteleostomi</taxon>
        <taxon>Amphibia</taxon>
        <taxon>Batrachia</taxon>
        <taxon>Anura</taxon>
        <taxon>Pelobatoidea</taxon>
        <taxon>Megophryidae</taxon>
        <taxon>Leptobrachium</taxon>
    </lineage>
</organism>
<keyword evidence="3" id="KW-0863">Zinc-finger</keyword>
<proteinExistence type="predicted"/>
<feature type="region of interest" description="Disordered" evidence="7">
    <location>
        <begin position="599"/>
        <end position="712"/>
    </location>
</feature>
<feature type="domain" description="Matrin-type" evidence="10">
    <location>
        <begin position="905"/>
        <end position="936"/>
    </location>
</feature>
<keyword evidence="5" id="KW-0539">Nucleus</keyword>
<dbReference type="InterPro" id="IPR000690">
    <property type="entry name" value="Matrin/U1-C_Znf_C2H2"/>
</dbReference>
<name>A0A8C5R499_9ANUR</name>
<dbReference type="OrthoDB" id="8949749at2759"/>
<dbReference type="PROSITE" id="PS50171">
    <property type="entry name" value="ZF_MATRIN"/>
    <property type="match status" value="1"/>
</dbReference>
<keyword evidence="4" id="KW-0862">Zinc</keyword>
<dbReference type="CDD" id="cd12685">
    <property type="entry name" value="RRM_RBM20"/>
    <property type="match status" value="1"/>
</dbReference>
<dbReference type="GO" id="GO:0008270">
    <property type="term" value="F:zinc ion binding"/>
    <property type="evidence" value="ECO:0007669"/>
    <property type="project" value="UniProtKB-KW"/>
</dbReference>
<feature type="region of interest" description="Disordered" evidence="7">
    <location>
        <begin position="516"/>
        <end position="551"/>
    </location>
</feature>
<evidence type="ECO:0000259" key="9">
    <source>
        <dbReference type="PROSITE" id="PS50102"/>
    </source>
</evidence>
<feature type="region of interest" description="Disordered" evidence="7">
    <location>
        <begin position="207"/>
        <end position="310"/>
    </location>
</feature>
<feature type="transmembrane region" description="Helical" evidence="8">
    <location>
        <begin position="9"/>
        <end position="31"/>
    </location>
</feature>
<evidence type="ECO:0000256" key="2">
    <source>
        <dbReference type="ARBA" id="ARBA00022723"/>
    </source>
</evidence>
<dbReference type="GO" id="GO:0003723">
    <property type="term" value="F:RNA binding"/>
    <property type="evidence" value="ECO:0007669"/>
    <property type="project" value="UniProtKB-UniRule"/>
</dbReference>
<keyword evidence="8" id="KW-1133">Transmembrane helix</keyword>
<dbReference type="AlphaFoldDB" id="A0A8C5R499"/>
<dbReference type="PROSITE" id="PS50102">
    <property type="entry name" value="RRM"/>
    <property type="match status" value="1"/>
</dbReference>
<gene>
    <name evidence="11" type="primary">RBM20</name>
</gene>
<dbReference type="SMART" id="SM00360">
    <property type="entry name" value="RRM"/>
    <property type="match status" value="1"/>
</dbReference>
<keyword evidence="6" id="KW-0694">RNA-binding</keyword>
<feature type="compositionally biased region" description="Low complexity" evidence="7">
    <location>
        <begin position="215"/>
        <end position="225"/>
    </location>
</feature>
<feature type="compositionally biased region" description="Polar residues" evidence="7">
    <location>
        <begin position="267"/>
        <end position="284"/>
    </location>
</feature>
<protein>
    <submittedName>
        <fullName evidence="11">RNA binding motif protein 20</fullName>
    </submittedName>
</protein>
<keyword evidence="2" id="KW-0479">Metal-binding</keyword>
<dbReference type="SUPFAM" id="SSF54928">
    <property type="entry name" value="RNA-binding domain, RBD"/>
    <property type="match status" value="1"/>
</dbReference>
<feature type="compositionally biased region" description="Basic and acidic residues" evidence="7">
    <location>
        <begin position="516"/>
        <end position="529"/>
    </location>
</feature>
<feature type="compositionally biased region" description="Low complexity" evidence="7">
    <location>
        <begin position="531"/>
        <end position="542"/>
    </location>
</feature>
<evidence type="ECO:0000256" key="7">
    <source>
        <dbReference type="SAM" id="MobiDB-lite"/>
    </source>
</evidence>
<feature type="region of interest" description="Disordered" evidence="7">
    <location>
        <begin position="730"/>
        <end position="750"/>
    </location>
</feature>
<evidence type="ECO:0000313" key="12">
    <source>
        <dbReference type="Proteomes" id="UP000694569"/>
    </source>
</evidence>
<dbReference type="Gene3D" id="3.30.70.330">
    <property type="match status" value="1"/>
</dbReference>
<feature type="compositionally biased region" description="Basic and acidic residues" evidence="7">
    <location>
        <begin position="599"/>
        <end position="615"/>
    </location>
</feature>
<feature type="compositionally biased region" description="Polar residues" evidence="7">
    <location>
        <begin position="301"/>
        <end position="310"/>
    </location>
</feature>
<evidence type="ECO:0000256" key="1">
    <source>
        <dbReference type="ARBA" id="ARBA00004123"/>
    </source>
</evidence>
<dbReference type="Proteomes" id="UP000694569">
    <property type="component" value="Unplaced"/>
</dbReference>
<dbReference type="InterPro" id="IPR000504">
    <property type="entry name" value="RRM_dom"/>
</dbReference>
<keyword evidence="8" id="KW-0472">Membrane</keyword>
<dbReference type="Ensembl" id="ENSLLET00000048345.1">
    <property type="protein sequence ID" value="ENSLLEP00000046505.1"/>
    <property type="gene ID" value="ENSLLEG00000029430.1"/>
</dbReference>
<reference evidence="11" key="1">
    <citation type="submission" date="2025-08" db="UniProtKB">
        <authorList>
            <consortium name="Ensembl"/>
        </authorList>
    </citation>
    <scope>IDENTIFICATION</scope>
</reference>
<dbReference type="GeneTree" id="ENSGT01030000234642"/>
<feature type="domain" description="RRM" evidence="9">
    <location>
        <begin position="413"/>
        <end position="488"/>
    </location>
</feature>
<evidence type="ECO:0000256" key="8">
    <source>
        <dbReference type="SAM" id="Phobius"/>
    </source>
</evidence>
<feature type="compositionally biased region" description="Basic and acidic residues" evidence="7">
    <location>
        <begin position="231"/>
        <end position="244"/>
    </location>
</feature>
<evidence type="ECO:0000256" key="4">
    <source>
        <dbReference type="ARBA" id="ARBA00022833"/>
    </source>
</evidence>
<keyword evidence="12" id="KW-1185">Reference proteome</keyword>
<evidence type="ECO:0000256" key="3">
    <source>
        <dbReference type="ARBA" id="ARBA00022771"/>
    </source>
</evidence>
<dbReference type="InterPro" id="IPR003604">
    <property type="entry name" value="Matrin/U1-like-C_Znf_C2H2"/>
</dbReference>
<dbReference type="InterPro" id="IPR035979">
    <property type="entry name" value="RBD_domain_sf"/>
</dbReference>
<evidence type="ECO:0000256" key="5">
    <source>
        <dbReference type="ARBA" id="ARBA00023242"/>
    </source>
</evidence>
<feature type="compositionally biased region" description="Basic and acidic residues" evidence="7">
    <location>
        <begin position="623"/>
        <end position="642"/>
    </location>
</feature>
<feature type="compositionally biased region" description="Polar residues" evidence="7">
    <location>
        <begin position="730"/>
        <end position="743"/>
    </location>
</feature>
<feature type="compositionally biased region" description="Basic and acidic residues" evidence="7">
    <location>
        <begin position="651"/>
        <end position="712"/>
    </location>
</feature>
<sequence length="953" mass="107369">MRYIVYKGVYLDFGAIIYMVYKGVLMSFAAIRYIGQFYKVGANLTRAVVNLPDAVSFLDNNPFNNTLSGGVANSLLASPASLQLAQLQAHLTLQRLKFAQTAVTSNTAAASVLNQVLSKVAMSQPLFNPLRNATMISAHGVSSLGTAMHNARFPSSGVPFSTQNQAMAPKHAVNPSQNPMPTFGRGMGGKKPGAFYGGPKAFNAENDKTHYHDFTGGATSSSSTANGQYGPKHDHPPGYKKDYFDTQGQHQSMGQKSDLGQVPHGNAPNNQWESSHVWQSPSQHYESRNELYNPEEPTPDTKFSPSSSPAFSRHNNMKVTNCVTNVKALQPHELNDFHGIPPLHLPHTCTMCDKKVFNLKDWELHVKGRMHIQKSFFICECIEREYIHRGLCCSNIIPWVCSQFTQRKSSVGRVVHICNLPEGSCNENDVVNLGLPFGKVTNYILMKSTNQAFVEMAYTEAAEAMVQYYQEKPAMINDEKLLIRMSKRYKELQLKKPGKTVDAIIHDLHSQRERDLFRDTDRYRNERTRSRSPVSRSLSPRSHTPSYTSCKTWDQSAYGRWEDERDQSTWRDGADEKRDRTDHWVHDRKHYSRQLEKLELEDRTDGSRGHRDKYGNSHSARYKGREGEYYRKESKSKPEGRPQDTASKSKRKEEGKTRDVKGNQSEDDKKEISETKTNRDFDNQTEMDKNKKANSPDEAQQKDSVIDSKDNDAVRVAGKQVALVTRVSTDSSCHGGTRVSSGQRDWESESETWYPTNMEELVTVDEVGEEDLIIEPDITELEEIVSMETKESNSCIQMCPHRMSTLDLECRSNQSTGSECSSPREASIAMSCTSLPETASPASSCCGHVTKVPEVYFHSSEEKSLEVPEYGSKGLNSSPSWEQDDVFTDLSIPLGVEFVVPRTGFYCKLCGLFYTSEEVAKASHCRSRIHYKNLQKHKRKPNGLPSHCRRQNL</sequence>
<reference evidence="11" key="2">
    <citation type="submission" date="2025-09" db="UniProtKB">
        <authorList>
            <consortium name="Ensembl"/>
        </authorList>
    </citation>
    <scope>IDENTIFICATION</scope>
</reference>
<evidence type="ECO:0000259" key="10">
    <source>
        <dbReference type="PROSITE" id="PS50171"/>
    </source>
</evidence>